<dbReference type="EC" id="2.5.1.9" evidence="2"/>
<gene>
    <name evidence="5" type="ORF">ACFOMG_11915</name>
</gene>
<reference evidence="6" key="1">
    <citation type="journal article" date="2019" name="Int. J. Syst. Evol. Microbiol.">
        <title>The Global Catalogue of Microorganisms (GCM) 10K type strain sequencing project: providing services to taxonomists for standard genome sequencing and annotation.</title>
        <authorList>
            <consortium name="The Broad Institute Genomics Platform"/>
            <consortium name="The Broad Institute Genome Sequencing Center for Infectious Disease"/>
            <person name="Wu L."/>
            <person name="Ma J."/>
        </authorList>
    </citation>
    <scope>NUCLEOTIDE SEQUENCE [LARGE SCALE GENOMIC DNA]</scope>
    <source>
        <strain evidence="6">KCTC 42424</strain>
    </source>
</reference>
<dbReference type="PANTHER" id="PTHR21098">
    <property type="entry name" value="RIBOFLAVIN SYNTHASE ALPHA CHAIN"/>
    <property type="match status" value="1"/>
</dbReference>
<dbReference type="CDD" id="cd00402">
    <property type="entry name" value="Riboflavin_synthase_like"/>
    <property type="match status" value="1"/>
</dbReference>
<organism evidence="5 6">
    <name type="scientific">Bacterioplanoides pacificum</name>
    <dbReference type="NCBI Taxonomy" id="1171596"/>
    <lineage>
        <taxon>Bacteria</taxon>
        <taxon>Pseudomonadati</taxon>
        <taxon>Pseudomonadota</taxon>
        <taxon>Gammaproteobacteria</taxon>
        <taxon>Oceanospirillales</taxon>
        <taxon>Oceanospirillaceae</taxon>
        <taxon>Bacterioplanoides</taxon>
    </lineage>
</organism>
<keyword evidence="6" id="KW-1185">Reference proteome</keyword>
<evidence type="ECO:0000256" key="3">
    <source>
        <dbReference type="PROSITE-ProRule" id="PRU00524"/>
    </source>
</evidence>
<feature type="domain" description="Lumazine-binding" evidence="4">
    <location>
        <begin position="1"/>
        <end position="97"/>
    </location>
</feature>
<dbReference type="InterPro" id="IPR017938">
    <property type="entry name" value="Riboflavin_synthase-like_b-brl"/>
</dbReference>
<dbReference type="InterPro" id="IPR023366">
    <property type="entry name" value="ATP_synth_asu-like_sf"/>
</dbReference>
<evidence type="ECO:0000256" key="1">
    <source>
        <dbReference type="ARBA" id="ARBA00022737"/>
    </source>
</evidence>
<dbReference type="NCBIfam" id="NF009566">
    <property type="entry name" value="PRK13020.1"/>
    <property type="match status" value="1"/>
</dbReference>
<comment type="caution">
    <text evidence="5">The sequence shown here is derived from an EMBL/GenBank/DDBJ whole genome shotgun (WGS) entry which is preliminary data.</text>
</comment>
<dbReference type="NCBIfam" id="NF006767">
    <property type="entry name" value="PRK09289.1"/>
    <property type="match status" value="1"/>
</dbReference>
<keyword evidence="1" id="KW-0677">Repeat</keyword>
<dbReference type="NCBIfam" id="TIGR00187">
    <property type="entry name" value="ribE"/>
    <property type="match status" value="1"/>
</dbReference>
<dbReference type="InterPro" id="IPR026017">
    <property type="entry name" value="Lumazine-bd_dom"/>
</dbReference>
<dbReference type="Pfam" id="PF00677">
    <property type="entry name" value="Lum_binding"/>
    <property type="match status" value="2"/>
</dbReference>
<dbReference type="InterPro" id="IPR001783">
    <property type="entry name" value="Lumazine-bd"/>
</dbReference>
<accession>A0ABV7VTY9</accession>
<evidence type="ECO:0000313" key="5">
    <source>
        <dbReference type="EMBL" id="MFC3680805.1"/>
    </source>
</evidence>
<protein>
    <recommendedName>
        <fullName evidence="2">Riboflavin synthase</fullName>
        <ecNumber evidence="2">2.5.1.9</ecNumber>
    </recommendedName>
</protein>
<feature type="repeat" description="Lumazine-binding" evidence="3">
    <location>
        <begin position="1"/>
        <end position="97"/>
    </location>
</feature>
<dbReference type="SUPFAM" id="SSF63380">
    <property type="entry name" value="Riboflavin synthase domain-like"/>
    <property type="match status" value="2"/>
</dbReference>
<dbReference type="PANTHER" id="PTHR21098:SF0">
    <property type="entry name" value="RIBOFLAVIN SYNTHASE"/>
    <property type="match status" value="1"/>
</dbReference>
<sequence length="215" mass="23331">MFTGIVQTKLPVAEVKSAENFATLVFEFPEALLAGLQIGASVAINGTCLTVRTIDATRVSFDVIAQTLKVTNLGQLNRGCVVNIERAARYGDEIGGHVVSGHVMDQVRVMEVIDSPNNRIIWLERPETLAPYLLDKGFVALNGCSLTIAAVDNKRFAVHLIPETLDVTVFGRVQTGDRINLEVDSQTQAVVETVQRLLGDPESRNALLTGWSDNG</sequence>
<dbReference type="RefSeq" id="WP_376866905.1">
    <property type="nucleotide sequence ID" value="NZ_JBHRYB010000013.1"/>
</dbReference>
<dbReference type="PROSITE" id="PS51177">
    <property type="entry name" value="LUMAZINE_BIND"/>
    <property type="match status" value="2"/>
</dbReference>
<feature type="domain" description="Lumazine-binding" evidence="4">
    <location>
        <begin position="98"/>
        <end position="194"/>
    </location>
</feature>
<name>A0ABV7VTY9_9GAMM</name>
<dbReference type="Proteomes" id="UP001595722">
    <property type="component" value="Unassembled WGS sequence"/>
</dbReference>
<proteinExistence type="predicted"/>
<dbReference type="Gene3D" id="2.40.30.20">
    <property type="match status" value="2"/>
</dbReference>
<dbReference type="EMBL" id="JBHRYB010000013">
    <property type="protein sequence ID" value="MFC3680805.1"/>
    <property type="molecule type" value="Genomic_DNA"/>
</dbReference>
<feature type="repeat" description="Lumazine-binding" evidence="3">
    <location>
        <begin position="98"/>
        <end position="194"/>
    </location>
</feature>
<evidence type="ECO:0000313" key="6">
    <source>
        <dbReference type="Proteomes" id="UP001595722"/>
    </source>
</evidence>
<evidence type="ECO:0000259" key="4">
    <source>
        <dbReference type="PROSITE" id="PS51177"/>
    </source>
</evidence>
<evidence type="ECO:0000256" key="2">
    <source>
        <dbReference type="NCBIfam" id="TIGR00187"/>
    </source>
</evidence>
<dbReference type="PIRSF" id="PIRSF000498">
    <property type="entry name" value="Riboflavin_syn_A"/>
    <property type="match status" value="1"/>
</dbReference>